<dbReference type="InterPro" id="IPR017620">
    <property type="entry name" value="Cyc-hxne_CoA_dehydrogenase"/>
</dbReference>
<feature type="domain" description="Acyl-CoA dehydrogenase/oxidase N-terminal" evidence="9">
    <location>
        <begin position="6"/>
        <end position="116"/>
    </location>
</feature>
<dbReference type="FunFam" id="2.40.110.10:FF:000002">
    <property type="entry name" value="Acyl-CoA dehydrogenase fadE12"/>
    <property type="match status" value="1"/>
</dbReference>
<proteinExistence type="inferred from homology"/>
<dbReference type="InterPro" id="IPR037069">
    <property type="entry name" value="AcylCoA_DH/ox_N_sf"/>
</dbReference>
<comment type="similarity">
    <text evidence="2 6">Belongs to the acyl-CoA dehydrogenase family.</text>
</comment>
<dbReference type="Gene3D" id="1.20.140.10">
    <property type="entry name" value="Butyryl-CoA Dehydrogenase, subunit A, domain 3"/>
    <property type="match status" value="1"/>
</dbReference>
<evidence type="ECO:0000256" key="4">
    <source>
        <dbReference type="ARBA" id="ARBA00022827"/>
    </source>
</evidence>
<protein>
    <submittedName>
        <fullName evidence="10">Cyclohexanecarboxyl-CoA dehydrogenase</fullName>
    </submittedName>
</protein>
<keyword evidence="5 6" id="KW-0560">Oxidoreductase</keyword>
<dbReference type="SUPFAM" id="SSF56645">
    <property type="entry name" value="Acyl-CoA dehydrogenase NM domain-like"/>
    <property type="match status" value="1"/>
</dbReference>
<evidence type="ECO:0000256" key="3">
    <source>
        <dbReference type="ARBA" id="ARBA00022630"/>
    </source>
</evidence>
<dbReference type="PANTHER" id="PTHR43884:SF37">
    <property type="entry name" value="ACYL-COA DEHYDROGENASE"/>
    <property type="match status" value="1"/>
</dbReference>
<keyword evidence="3 6" id="KW-0285">Flavoprotein</keyword>
<evidence type="ECO:0000256" key="5">
    <source>
        <dbReference type="ARBA" id="ARBA00023002"/>
    </source>
</evidence>
<sequence length="379" mass="41464">MNFAFTEQQEAIRATIARFASERLAPRYRQREQAACIEREIVAELGQMGCLGGELPEALGGSGLDCVTTGLIVEEIAKGDFNVGYLPLLASLNGQIIAHHAQPELAQEWLSSITAGRKICCIALTEPHGGSDAANLKLKATRDGDSFLLKGEKTSISMADQADVAVVFARTGTQEQRASGISAFLVPMESPGISTSRFEDSGQRAIGRGSIFFDNVRVPADHMLGIEGQGFKQVMQGFDYSRALIGLQCLAVAQQSLDETWQWLTQREAFGQPLAAFQGLTHPLAEYQTYVQAARLQCYYALWLKDNQRPHTAEAAMNKWWGPKLAFDVIKQCMLAHGHTGWGEDLPFSQRMRDVLGLQIGDGTAQIMKNIIARQSVSA</sequence>
<dbReference type="PANTHER" id="PTHR43884">
    <property type="entry name" value="ACYL-COA DEHYDROGENASE"/>
    <property type="match status" value="1"/>
</dbReference>
<dbReference type="InterPro" id="IPR009100">
    <property type="entry name" value="AcylCoA_DH/oxidase_NM_dom_sf"/>
</dbReference>
<dbReference type="Pfam" id="PF00441">
    <property type="entry name" value="Acyl-CoA_dh_1"/>
    <property type="match status" value="1"/>
</dbReference>
<dbReference type="OrthoDB" id="9769473at2"/>
<evidence type="ECO:0000259" key="8">
    <source>
        <dbReference type="Pfam" id="PF02770"/>
    </source>
</evidence>
<dbReference type="GO" id="GO:0050660">
    <property type="term" value="F:flavin adenine dinucleotide binding"/>
    <property type="evidence" value="ECO:0007669"/>
    <property type="project" value="InterPro"/>
</dbReference>
<dbReference type="Pfam" id="PF02771">
    <property type="entry name" value="Acyl-CoA_dh_N"/>
    <property type="match status" value="1"/>
</dbReference>
<dbReference type="Gene3D" id="1.10.540.10">
    <property type="entry name" value="Acyl-CoA dehydrogenase/oxidase, N-terminal domain"/>
    <property type="match status" value="1"/>
</dbReference>
<comment type="cofactor">
    <cofactor evidence="1 6">
        <name>FAD</name>
        <dbReference type="ChEBI" id="CHEBI:57692"/>
    </cofactor>
</comment>
<dbReference type="EMBL" id="QNTU01000008">
    <property type="protein sequence ID" value="RBI66607.1"/>
    <property type="molecule type" value="Genomic_DNA"/>
</dbReference>
<dbReference type="Proteomes" id="UP000252204">
    <property type="component" value="Unassembled WGS sequence"/>
</dbReference>
<reference evidence="11" key="1">
    <citation type="submission" date="2018-06" db="EMBL/GenBank/DDBJ databases">
        <title>Whole genome sequencing of four bacterial strains from South Shetland trench revealing bio-synthetic gene clusters.</title>
        <authorList>
            <person name="Abdel-Mageed W.M."/>
            <person name="Lehri B."/>
            <person name="Jarmusch S."/>
            <person name="Miranda K."/>
            <person name="Goodfellow M."/>
            <person name="Jaspars M."/>
            <person name="Karlyshev A.V."/>
        </authorList>
    </citation>
    <scope>NUCLEOTIDE SEQUENCE [LARGE SCALE GENOMIC DNA]</scope>
    <source>
        <strain evidence="11">SST4</strain>
    </source>
</reference>
<keyword evidence="11" id="KW-1185">Reference proteome</keyword>
<dbReference type="SUPFAM" id="SSF47203">
    <property type="entry name" value="Acyl-CoA dehydrogenase C-terminal domain-like"/>
    <property type="match status" value="1"/>
</dbReference>
<keyword evidence="4 6" id="KW-0274">FAD</keyword>
<feature type="domain" description="Acyl-CoA oxidase/dehydrogenase middle" evidence="8">
    <location>
        <begin position="121"/>
        <end position="216"/>
    </location>
</feature>
<dbReference type="AlphaFoldDB" id="A0A365TL97"/>
<accession>A0A365TL97</accession>
<dbReference type="GO" id="GO:0003995">
    <property type="term" value="F:acyl-CoA dehydrogenase activity"/>
    <property type="evidence" value="ECO:0007669"/>
    <property type="project" value="TreeGrafter"/>
</dbReference>
<evidence type="ECO:0000259" key="9">
    <source>
        <dbReference type="Pfam" id="PF02771"/>
    </source>
</evidence>
<evidence type="ECO:0000256" key="6">
    <source>
        <dbReference type="RuleBase" id="RU362125"/>
    </source>
</evidence>
<dbReference type="Gene3D" id="2.40.110.10">
    <property type="entry name" value="Butyryl-CoA Dehydrogenase, subunit A, domain 2"/>
    <property type="match status" value="1"/>
</dbReference>
<name>A0A365TL97_9GAMM</name>
<dbReference type="Pfam" id="PF02770">
    <property type="entry name" value="Acyl-CoA_dh_M"/>
    <property type="match status" value="1"/>
</dbReference>
<evidence type="ECO:0000313" key="10">
    <source>
        <dbReference type="EMBL" id="RBI66607.1"/>
    </source>
</evidence>
<organism evidence="10 11">
    <name type="scientific">Vreelandella sulfidaeris</name>
    <dbReference type="NCBI Taxonomy" id="115553"/>
    <lineage>
        <taxon>Bacteria</taxon>
        <taxon>Pseudomonadati</taxon>
        <taxon>Pseudomonadota</taxon>
        <taxon>Gammaproteobacteria</taxon>
        <taxon>Oceanospirillales</taxon>
        <taxon>Halomonadaceae</taxon>
        <taxon>Vreelandella</taxon>
    </lineage>
</organism>
<dbReference type="InterPro" id="IPR013786">
    <property type="entry name" value="AcylCoA_DH/ox_N"/>
</dbReference>
<dbReference type="InterPro" id="IPR036250">
    <property type="entry name" value="AcylCo_DH-like_C"/>
</dbReference>
<evidence type="ECO:0000256" key="1">
    <source>
        <dbReference type="ARBA" id="ARBA00001974"/>
    </source>
</evidence>
<comment type="caution">
    <text evidence="10">The sequence shown here is derived from an EMBL/GenBank/DDBJ whole genome shotgun (WGS) entry which is preliminary data.</text>
</comment>
<dbReference type="InterPro" id="IPR006091">
    <property type="entry name" value="Acyl-CoA_Oxase/DH_mid-dom"/>
</dbReference>
<dbReference type="RefSeq" id="WP_113270090.1">
    <property type="nucleotide sequence ID" value="NZ_QNTU01000008.1"/>
</dbReference>
<dbReference type="NCBIfam" id="TIGR03207">
    <property type="entry name" value="cyc_hxne_CoA_dh"/>
    <property type="match status" value="1"/>
</dbReference>
<dbReference type="InterPro" id="IPR009075">
    <property type="entry name" value="AcylCo_DH/oxidase_C"/>
</dbReference>
<dbReference type="InterPro" id="IPR046373">
    <property type="entry name" value="Acyl-CoA_Oxase/DH_mid-dom_sf"/>
</dbReference>
<feature type="domain" description="Acyl-CoA dehydrogenase/oxidase C-terminal" evidence="7">
    <location>
        <begin position="228"/>
        <end position="375"/>
    </location>
</feature>
<gene>
    <name evidence="10" type="primary">aliB</name>
    <name evidence="10" type="ORF">DQ400_12545</name>
</gene>
<evidence type="ECO:0000259" key="7">
    <source>
        <dbReference type="Pfam" id="PF00441"/>
    </source>
</evidence>
<evidence type="ECO:0000313" key="11">
    <source>
        <dbReference type="Proteomes" id="UP000252204"/>
    </source>
</evidence>
<evidence type="ECO:0000256" key="2">
    <source>
        <dbReference type="ARBA" id="ARBA00009347"/>
    </source>
</evidence>